<comment type="caution">
    <text evidence="1">The sequence shown here is derived from an EMBL/GenBank/DDBJ whole genome shotgun (WGS) entry which is preliminary data.</text>
</comment>
<evidence type="ECO:0008006" key="3">
    <source>
        <dbReference type="Google" id="ProtNLM"/>
    </source>
</evidence>
<evidence type="ECO:0000313" key="2">
    <source>
        <dbReference type="Proteomes" id="UP001633002"/>
    </source>
</evidence>
<evidence type="ECO:0000313" key="1">
    <source>
        <dbReference type="EMBL" id="KAL3691544.1"/>
    </source>
</evidence>
<name>A0ABD3HME6_9MARC</name>
<dbReference type="AlphaFoldDB" id="A0ABD3HME6"/>
<proteinExistence type="predicted"/>
<organism evidence="1 2">
    <name type="scientific">Riccia sorocarpa</name>
    <dbReference type="NCBI Taxonomy" id="122646"/>
    <lineage>
        <taxon>Eukaryota</taxon>
        <taxon>Viridiplantae</taxon>
        <taxon>Streptophyta</taxon>
        <taxon>Embryophyta</taxon>
        <taxon>Marchantiophyta</taxon>
        <taxon>Marchantiopsida</taxon>
        <taxon>Marchantiidae</taxon>
        <taxon>Marchantiales</taxon>
        <taxon>Ricciaceae</taxon>
        <taxon>Riccia</taxon>
    </lineage>
</organism>
<dbReference type="Proteomes" id="UP001633002">
    <property type="component" value="Unassembled WGS sequence"/>
</dbReference>
<protein>
    <recommendedName>
        <fullName evidence="3">MULE transposase domain-containing protein</fullName>
    </recommendedName>
</protein>
<reference evidence="1 2" key="1">
    <citation type="submission" date="2024-09" db="EMBL/GenBank/DDBJ databases">
        <title>Chromosome-scale assembly of Riccia sorocarpa.</title>
        <authorList>
            <person name="Paukszto L."/>
        </authorList>
    </citation>
    <scope>NUCLEOTIDE SEQUENCE [LARGE SCALE GENOMIC DNA]</scope>
    <source>
        <strain evidence="1">LP-2024</strain>
        <tissue evidence="1">Aerial parts of the thallus</tissue>
    </source>
</reference>
<keyword evidence="2" id="KW-1185">Reference proteome</keyword>
<sequence length="114" mass="12902">MVVLDACHIKNKKYPTLLFLATVVDGNNKIIVLAFDIAPAEDRDMWSWYDEALEVLEKQYPNGQEVVTYIWAIDARKFGRLSEFEREYGGYVTCNGGDNNALVQSNGGGDHWIV</sequence>
<gene>
    <name evidence="1" type="ORF">R1sor_005195</name>
</gene>
<accession>A0ABD3HME6</accession>
<dbReference type="EMBL" id="JBJQOH010000003">
    <property type="protein sequence ID" value="KAL3691544.1"/>
    <property type="molecule type" value="Genomic_DNA"/>
</dbReference>